<proteinExistence type="predicted"/>
<gene>
    <name evidence="1" type="ORF">ILYODFUR_026150</name>
</gene>
<sequence length="119" mass="12907">MIGHKQIHPSAIGDAIAPAYYSVGSQQECSVTLKSHYGDMSLSKVVRSLIKPARGLLASSEPNLKRSYAAVAEAKAVLEHELDSIRAAGTWKAERIITSKQGPQINVEGSRDSEFWLVT</sequence>
<name>A0ABV0SPC6_9TELE</name>
<protein>
    <submittedName>
        <fullName evidence="1">Uncharacterized protein</fullName>
    </submittedName>
</protein>
<dbReference type="Proteomes" id="UP001482620">
    <property type="component" value="Unassembled WGS sequence"/>
</dbReference>
<keyword evidence="2" id="KW-1185">Reference proteome</keyword>
<evidence type="ECO:0000313" key="2">
    <source>
        <dbReference type="Proteomes" id="UP001482620"/>
    </source>
</evidence>
<reference evidence="1 2" key="1">
    <citation type="submission" date="2021-06" db="EMBL/GenBank/DDBJ databases">
        <authorList>
            <person name="Palmer J.M."/>
        </authorList>
    </citation>
    <scope>NUCLEOTIDE SEQUENCE [LARGE SCALE GENOMIC DNA]</scope>
    <source>
        <strain evidence="2">if_2019</strain>
        <tissue evidence="1">Muscle</tissue>
    </source>
</reference>
<organism evidence="1 2">
    <name type="scientific">Ilyodon furcidens</name>
    <name type="common">goldbreast splitfin</name>
    <dbReference type="NCBI Taxonomy" id="33524"/>
    <lineage>
        <taxon>Eukaryota</taxon>
        <taxon>Metazoa</taxon>
        <taxon>Chordata</taxon>
        <taxon>Craniata</taxon>
        <taxon>Vertebrata</taxon>
        <taxon>Euteleostomi</taxon>
        <taxon>Actinopterygii</taxon>
        <taxon>Neopterygii</taxon>
        <taxon>Teleostei</taxon>
        <taxon>Neoteleostei</taxon>
        <taxon>Acanthomorphata</taxon>
        <taxon>Ovalentaria</taxon>
        <taxon>Atherinomorphae</taxon>
        <taxon>Cyprinodontiformes</taxon>
        <taxon>Goodeidae</taxon>
        <taxon>Ilyodon</taxon>
    </lineage>
</organism>
<accession>A0ABV0SPC6</accession>
<evidence type="ECO:0000313" key="1">
    <source>
        <dbReference type="EMBL" id="MEQ2222420.1"/>
    </source>
</evidence>
<dbReference type="EMBL" id="JAHRIQ010003275">
    <property type="protein sequence ID" value="MEQ2222420.1"/>
    <property type="molecule type" value="Genomic_DNA"/>
</dbReference>
<comment type="caution">
    <text evidence="1">The sequence shown here is derived from an EMBL/GenBank/DDBJ whole genome shotgun (WGS) entry which is preliminary data.</text>
</comment>